<organism evidence="1">
    <name type="scientific">marine sediment metagenome</name>
    <dbReference type="NCBI Taxonomy" id="412755"/>
    <lineage>
        <taxon>unclassified sequences</taxon>
        <taxon>metagenomes</taxon>
        <taxon>ecological metagenomes</taxon>
    </lineage>
</organism>
<dbReference type="SUPFAM" id="SSF53335">
    <property type="entry name" value="S-adenosyl-L-methionine-dependent methyltransferases"/>
    <property type="match status" value="1"/>
</dbReference>
<evidence type="ECO:0000313" key="1">
    <source>
        <dbReference type="EMBL" id="GAF85357.1"/>
    </source>
</evidence>
<dbReference type="Gene3D" id="3.40.50.150">
    <property type="entry name" value="Vaccinia Virus protein VP39"/>
    <property type="match status" value="1"/>
</dbReference>
<gene>
    <name evidence="1" type="ORF">S01H1_09774</name>
</gene>
<accession>X0TAY8</accession>
<sequence>MSPIKNTDHNGETDTMQVKESTSRCEKIEILSADLLDQNRDLVTELRGFARSLKLEFGWHYLLDIIWTLTKLCAVKRKHIMDAGAGTGVMQWWLAENGAQVISVDRVSRANLPLRFRNRYDVQGLRPDDL</sequence>
<comment type="caution">
    <text evidence="1">The sequence shown here is derived from an EMBL/GenBank/DDBJ whole genome shotgun (WGS) entry which is preliminary data.</text>
</comment>
<protein>
    <submittedName>
        <fullName evidence="1">Uncharacterized protein</fullName>
    </submittedName>
</protein>
<dbReference type="AlphaFoldDB" id="X0TAY8"/>
<dbReference type="InterPro" id="IPR029063">
    <property type="entry name" value="SAM-dependent_MTases_sf"/>
</dbReference>
<name>X0TAY8_9ZZZZ</name>
<dbReference type="EMBL" id="BARS01004996">
    <property type="protein sequence ID" value="GAF85357.1"/>
    <property type="molecule type" value="Genomic_DNA"/>
</dbReference>
<proteinExistence type="predicted"/>
<feature type="non-terminal residue" evidence="1">
    <location>
        <position position="130"/>
    </location>
</feature>
<reference evidence="1" key="1">
    <citation type="journal article" date="2014" name="Front. Microbiol.">
        <title>High frequency of phylogenetically diverse reductive dehalogenase-homologous genes in deep subseafloor sedimentary metagenomes.</title>
        <authorList>
            <person name="Kawai M."/>
            <person name="Futagami T."/>
            <person name="Toyoda A."/>
            <person name="Takaki Y."/>
            <person name="Nishi S."/>
            <person name="Hori S."/>
            <person name="Arai W."/>
            <person name="Tsubouchi T."/>
            <person name="Morono Y."/>
            <person name="Uchiyama I."/>
            <person name="Ito T."/>
            <person name="Fujiyama A."/>
            <person name="Inagaki F."/>
            <person name="Takami H."/>
        </authorList>
    </citation>
    <scope>NUCLEOTIDE SEQUENCE</scope>
    <source>
        <strain evidence="1">Expedition CK06-06</strain>
    </source>
</reference>